<organism evidence="1 2">
    <name type="scientific">Mogibacterium diversum</name>
    <dbReference type="NCBI Taxonomy" id="114527"/>
    <lineage>
        <taxon>Bacteria</taxon>
        <taxon>Bacillati</taxon>
        <taxon>Bacillota</taxon>
        <taxon>Clostridia</taxon>
        <taxon>Peptostreptococcales</taxon>
        <taxon>Anaerovoracaceae</taxon>
        <taxon>Mogibacterium</taxon>
    </lineage>
</organism>
<evidence type="ECO:0008006" key="3">
    <source>
        <dbReference type="Google" id="ProtNLM"/>
    </source>
</evidence>
<dbReference type="RefSeq" id="WP_106057618.1">
    <property type="nucleotide sequence ID" value="NZ_CP027228.1"/>
</dbReference>
<keyword evidence="2" id="KW-1185">Reference proteome</keyword>
<dbReference type="Proteomes" id="UP000237883">
    <property type="component" value="Chromosome"/>
</dbReference>
<accession>A0A2S0L5N9</accession>
<dbReference type="GeneID" id="78391963"/>
<dbReference type="AlphaFoldDB" id="A0A2S0L5N9"/>
<dbReference type="InterPro" id="IPR025586">
    <property type="entry name" value="PcfJ"/>
</dbReference>
<reference evidence="2" key="1">
    <citation type="submission" date="2018-02" db="EMBL/GenBank/DDBJ databases">
        <authorList>
            <person name="Holder M.E."/>
            <person name="Ajami N.J."/>
            <person name="Petrosino J.F."/>
        </authorList>
    </citation>
    <scope>NUCLEOTIDE SEQUENCE [LARGE SCALE GENOMIC DNA]</scope>
    <source>
        <strain evidence="2">CCUG 47132</strain>
    </source>
</reference>
<dbReference type="OrthoDB" id="1802755at2"/>
<name>A0A2S0L5N9_9FIRM</name>
<evidence type="ECO:0000313" key="2">
    <source>
        <dbReference type="Proteomes" id="UP000237883"/>
    </source>
</evidence>
<dbReference type="Pfam" id="PF14284">
    <property type="entry name" value="PcfJ"/>
    <property type="match status" value="1"/>
</dbReference>
<proteinExistence type="predicted"/>
<evidence type="ECO:0000313" key="1">
    <source>
        <dbReference type="EMBL" id="AVM48563.1"/>
    </source>
</evidence>
<gene>
    <name evidence="1" type="ORF">C5Q96_06765</name>
</gene>
<dbReference type="KEGG" id="mdv:C5Q96_06765"/>
<sequence>MEYIYRNLENIPVDIEYPDDFENIVTDTLCKPIIYNRFKKVAHCPKFGETFDYVDTIRKGDWLPYRGENRTFMPHTCHPLLSGQTYVWMFYRDETIYFVVVYASWIYNGEEVADMRDVTQIYIEQIVCISQEEQFMYANQGTYRGGWTRYQDGSIHLIDKGYVYNLVNQEQLQDTFLKYMDIHVRCADYMIKEAAVCAKYPQVEFIKKAGLEEIIERKVVKLPSYIGPNWRAKSIPKFLGITHQDIEKLKSWGMFDVDNIATYKILASQGKVKKHHIGLVKREFQTSELYENRKKENFVRLATYFDKQKKRMKEDSNYINHSIKWMYSDYIKQLEKLGYPLNDYYRYPKNLKESHDRISEEYLAMKDKIRKEADKERQEKFEKEFLPRLEKMCWRDSRYLIRPLRNRTEFNKEGRNNHNCVASYYETATEGGTSIFVLRKIEAEEESFVTVEIDLQKGKLKQCYGKGNRLPEKEVKEWVEKWLVRMMKKLKYADKATMKGAA</sequence>
<protein>
    <recommendedName>
        <fullName evidence="3">PcfJ-like protein</fullName>
    </recommendedName>
</protein>
<dbReference type="EMBL" id="CP027228">
    <property type="protein sequence ID" value="AVM48563.1"/>
    <property type="molecule type" value="Genomic_DNA"/>
</dbReference>